<proteinExistence type="predicted"/>
<dbReference type="Proteomes" id="UP001500037">
    <property type="component" value="Unassembled WGS sequence"/>
</dbReference>
<name>A0ABN1WL36_9ACTN</name>
<organism evidence="2 3">
    <name type="scientific">Kitasatospora nipponensis</name>
    <dbReference type="NCBI Taxonomy" id="258049"/>
    <lineage>
        <taxon>Bacteria</taxon>
        <taxon>Bacillati</taxon>
        <taxon>Actinomycetota</taxon>
        <taxon>Actinomycetes</taxon>
        <taxon>Kitasatosporales</taxon>
        <taxon>Streptomycetaceae</taxon>
        <taxon>Kitasatospora</taxon>
    </lineage>
</organism>
<keyword evidence="3" id="KW-1185">Reference proteome</keyword>
<comment type="caution">
    <text evidence="2">The sequence shown here is derived from an EMBL/GenBank/DDBJ whole genome shotgun (WGS) entry which is preliminary data.</text>
</comment>
<evidence type="ECO:0000313" key="2">
    <source>
        <dbReference type="EMBL" id="GAA1253174.1"/>
    </source>
</evidence>
<dbReference type="InterPro" id="IPR025334">
    <property type="entry name" value="DUF4240"/>
</dbReference>
<protein>
    <recommendedName>
        <fullName evidence="1">DUF4240 domain-containing protein</fullName>
    </recommendedName>
</protein>
<gene>
    <name evidence="2" type="ORF">GCM10009665_49850</name>
</gene>
<reference evidence="2 3" key="1">
    <citation type="journal article" date="2019" name="Int. J. Syst. Evol. Microbiol.">
        <title>The Global Catalogue of Microorganisms (GCM) 10K type strain sequencing project: providing services to taxonomists for standard genome sequencing and annotation.</title>
        <authorList>
            <consortium name="The Broad Institute Genomics Platform"/>
            <consortium name="The Broad Institute Genome Sequencing Center for Infectious Disease"/>
            <person name="Wu L."/>
            <person name="Ma J."/>
        </authorList>
    </citation>
    <scope>NUCLEOTIDE SEQUENCE [LARGE SCALE GENOMIC DNA]</scope>
    <source>
        <strain evidence="2 3">JCM 13004</strain>
    </source>
</reference>
<feature type="domain" description="DUF4240" evidence="1">
    <location>
        <begin position="32"/>
        <end position="161"/>
    </location>
</feature>
<sequence>MERRTDGTAGERAVLSDRGGRLRAMESEQSGMDIEQFWQLIEDARALVPDPADGEAVVEAAVELLTGRPAATIVAAQQRLWDVLTHSYRSPLWAAGYLVNGGCSDDGFDYFRGWLLTCGSEIAERAVADPDSLADLPVVRAAAADGAELECQDALGIAWRAHLAATGAQLPAGAFTVRYPALDPRWDFDFDDSAEMSRRLPRLAALFLT</sequence>
<evidence type="ECO:0000259" key="1">
    <source>
        <dbReference type="Pfam" id="PF14024"/>
    </source>
</evidence>
<evidence type="ECO:0000313" key="3">
    <source>
        <dbReference type="Proteomes" id="UP001500037"/>
    </source>
</evidence>
<dbReference type="Pfam" id="PF14024">
    <property type="entry name" value="DUF4240"/>
    <property type="match status" value="1"/>
</dbReference>
<accession>A0ABN1WL36</accession>
<dbReference type="EMBL" id="BAAALF010000103">
    <property type="protein sequence ID" value="GAA1253174.1"/>
    <property type="molecule type" value="Genomic_DNA"/>
</dbReference>